<name>A0A0U4ZT80_ASPCI</name>
<reference evidence="2" key="1">
    <citation type="journal article" date="2016" name="Genome Announc.">
        <title>Draft genome sequences of fungus Aspergillus calidoustus.</title>
        <authorList>
            <person name="Horn F."/>
            <person name="Linde J."/>
            <person name="Mattern D.J."/>
            <person name="Walther G."/>
            <person name="Guthke R."/>
            <person name="Scherlach K."/>
            <person name="Martin K."/>
            <person name="Brakhage A.A."/>
            <person name="Petzke L."/>
            <person name="Valiante V."/>
        </authorList>
    </citation>
    <scope>NUCLEOTIDE SEQUENCE [LARGE SCALE GENOMIC DNA]</scope>
    <source>
        <strain evidence="2">SF006504</strain>
    </source>
</reference>
<dbReference type="AlphaFoldDB" id="A0A0U4ZT80"/>
<proteinExistence type="predicted"/>
<dbReference type="OMA" id="HFQYCKL"/>
<evidence type="ECO:0000313" key="1">
    <source>
        <dbReference type="EMBL" id="CEN59341.1"/>
    </source>
</evidence>
<dbReference type="OrthoDB" id="4436466at2759"/>
<dbReference type="Proteomes" id="UP000054771">
    <property type="component" value="Unassembled WGS sequence"/>
</dbReference>
<organism evidence="1 2">
    <name type="scientific">Aspergillus calidoustus</name>
    <dbReference type="NCBI Taxonomy" id="454130"/>
    <lineage>
        <taxon>Eukaryota</taxon>
        <taxon>Fungi</taxon>
        <taxon>Dikarya</taxon>
        <taxon>Ascomycota</taxon>
        <taxon>Pezizomycotina</taxon>
        <taxon>Eurotiomycetes</taxon>
        <taxon>Eurotiomycetidae</taxon>
        <taxon>Eurotiales</taxon>
        <taxon>Aspergillaceae</taxon>
        <taxon>Aspergillus</taxon>
        <taxon>Aspergillus subgen. Nidulantes</taxon>
    </lineage>
</organism>
<sequence>MRRGIATVFKFSAASLFAGAGGWHLWTGRCYFEPFGPSNDPLFESEYFKQFNPGNHPSINDSCVRKVPLSQIPAELVADALAGGSKLLERFCAGVWGGYGYSIQRNILARVARNESNAESILWDKEQLLQSTYEKGTIVTDHFIVVSKTPQSIILWGAESPSTNPNVRREMENLSELSVDVVSDTDKGEGVVEFRMKNIFYNGAERMPKPLFPAPIVWLHLQYCKLLVEGGVSHCVV</sequence>
<evidence type="ECO:0000313" key="2">
    <source>
        <dbReference type="Proteomes" id="UP000054771"/>
    </source>
</evidence>
<gene>
    <name evidence="1" type="ORF">ASPCAL01793</name>
</gene>
<keyword evidence="2" id="KW-1185">Reference proteome</keyword>
<accession>A0A0U4ZT80</accession>
<dbReference type="EMBL" id="CDMC01000002">
    <property type="protein sequence ID" value="CEN59341.1"/>
    <property type="molecule type" value="Genomic_DNA"/>
</dbReference>
<protein>
    <submittedName>
        <fullName evidence="1">Uncharacterized protein</fullName>
    </submittedName>
</protein>
<dbReference type="STRING" id="454130.A0A0U4ZT80"/>